<accession>A0ABY8QQS0</accession>
<keyword evidence="1" id="KW-1133">Transmembrane helix</keyword>
<evidence type="ECO:0000313" key="3">
    <source>
        <dbReference type="Proteomes" id="UP001209083"/>
    </source>
</evidence>
<protein>
    <submittedName>
        <fullName evidence="2">Uncharacterized protein</fullName>
    </submittedName>
</protein>
<keyword evidence="1" id="KW-0812">Transmembrane</keyword>
<dbReference type="RefSeq" id="WP_349637563.1">
    <property type="nucleotide sequence ID" value="NZ_CP090958.1"/>
</dbReference>
<organism evidence="2 3">
    <name type="scientific">Saxibacter everestensis</name>
    <dbReference type="NCBI Taxonomy" id="2909229"/>
    <lineage>
        <taxon>Bacteria</taxon>
        <taxon>Bacillati</taxon>
        <taxon>Actinomycetota</taxon>
        <taxon>Actinomycetes</taxon>
        <taxon>Micrococcales</taxon>
        <taxon>Brevibacteriaceae</taxon>
        <taxon>Saxibacter</taxon>
    </lineage>
</organism>
<feature type="transmembrane region" description="Helical" evidence="1">
    <location>
        <begin position="52"/>
        <end position="76"/>
    </location>
</feature>
<keyword evidence="1" id="KW-0472">Membrane</keyword>
<reference evidence="2 3" key="1">
    <citation type="submission" date="2023-05" db="EMBL/GenBank/DDBJ databases">
        <title>Lithophilousrod everest ZFBP1038 complete genpme.</title>
        <authorList>
            <person name="Tian M."/>
        </authorList>
    </citation>
    <scope>NUCLEOTIDE SEQUENCE [LARGE SCALE GENOMIC DNA]</scope>
    <source>
        <strain evidence="2 3">ZFBP1038</strain>
    </source>
</reference>
<dbReference type="EMBL" id="CP090958">
    <property type="protein sequence ID" value="WGW10780.1"/>
    <property type="molecule type" value="Genomic_DNA"/>
</dbReference>
<evidence type="ECO:0000256" key="1">
    <source>
        <dbReference type="SAM" id="Phobius"/>
    </source>
</evidence>
<keyword evidence="3" id="KW-1185">Reference proteome</keyword>
<gene>
    <name evidence="2" type="ORF">LWF01_11660</name>
</gene>
<evidence type="ECO:0000313" key="2">
    <source>
        <dbReference type="EMBL" id="WGW10780.1"/>
    </source>
</evidence>
<sequence length="113" mass="12496">MHFALLMLATVITSSFPLPWKIAALAFAIATIVFGIRSLIKVIRARIRGAMLLFVSLGLAIVLVMSVSLIGNVAFWPIQSRYENCLASALTDQANKQCQSDYMKELENLVRLP</sequence>
<name>A0ABY8QQS0_9MICO</name>
<feature type="transmembrane region" description="Helical" evidence="1">
    <location>
        <begin position="20"/>
        <end position="40"/>
    </location>
</feature>
<proteinExistence type="predicted"/>
<dbReference type="Proteomes" id="UP001209083">
    <property type="component" value="Chromosome"/>
</dbReference>